<comment type="similarity">
    <text evidence="8 9">Belongs to the autoinducer synthase family.</text>
</comment>
<reference evidence="10 11" key="1">
    <citation type="submission" date="2016-10" db="EMBL/GenBank/DDBJ databases">
        <title>Comparative genome analysis of multiple Pseudomonas spp. focuses on biocontrol and plant growth promoting traits.</title>
        <authorList>
            <person name="Tao X.-Y."/>
            <person name="Taylor C.G."/>
        </authorList>
    </citation>
    <scope>NUCLEOTIDE SEQUENCE [LARGE SCALE GENOMIC DNA]</scope>
    <source>
        <strain evidence="10 11">37A10</strain>
    </source>
</reference>
<dbReference type="Gene3D" id="3.40.630.30">
    <property type="match status" value="1"/>
</dbReference>
<dbReference type="SUPFAM" id="SSF55729">
    <property type="entry name" value="Acyl-CoA N-acyltransferases (Nat)"/>
    <property type="match status" value="1"/>
</dbReference>
<evidence type="ECO:0000313" key="11">
    <source>
        <dbReference type="Proteomes" id="UP000285349"/>
    </source>
</evidence>
<dbReference type="EMBL" id="MOBQ01000003">
    <property type="protein sequence ID" value="RON52278.1"/>
    <property type="molecule type" value="Genomic_DNA"/>
</dbReference>
<comment type="catalytic activity">
    <reaction evidence="7 9">
        <text>a fatty acyl-[ACP] + S-adenosyl-L-methionine = an N-acyl-L-homoserine lactone + S-methyl-5'-thioadenosine + holo-[ACP] + H(+)</text>
        <dbReference type="Rhea" id="RHEA:10096"/>
        <dbReference type="Rhea" id="RHEA-COMP:9685"/>
        <dbReference type="Rhea" id="RHEA-COMP:14125"/>
        <dbReference type="ChEBI" id="CHEBI:15378"/>
        <dbReference type="ChEBI" id="CHEBI:17509"/>
        <dbReference type="ChEBI" id="CHEBI:55474"/>
        <dbReference type="ChEBI" id="CHEBI:59789"/>
        <dbReference type="ChEBI" id="CHEBI:64479"/>
        <dbReference type="ChEBI" id="CHEBI:138651"/>
        <dbReference type="EC" id="2.3.1.184"/>
    </reaction>
</comment>
<dbReference type="Pfam" id="PF00765">
    <property type="entry name" value="Autoind_synth"/>
    <property type="match status" value="1"/>
</dbReference>
<keyword evidence="4 9" id="KW-0808">Transferase</keyword>
<evidence type="ECO:0000256" key="6">
    <source>
        <dbReference type="ARBA" id="ARBA00022929"/>
    </source>
</evidence>
<dbReference type="RefSeq" id="WP_123508162.1">
    <property type="nucleotide sequence ID" value="NZ_MOBQ01000003.1"/>
</dbReference>
<name>A0A423KGR1_9PSED</name>
<dbReference type="PRINTS" id="PR01549">
    <property type="entry name" value="AUTOINDCRSYN"/>
</dbReference>
<evidence type="ECO:0000256" key="3">
    <source>
        <dbReference type="ARBA" id="ARBA00022654"/>
    </source>
</evidence>
<dbReference type="GO" id="GO:0009372">
    <property type="term" value="P:quorum sensing"/>
    <property type="evidence" value="ECO:0007669"/>
    <property type="project" value="UniProtKB-UniRule"/>
</dbReference>
<proteinExistence type="inferred from homology"/>
<protein>
    <recommendedName>
        <fullName evidence="2 9">Acyl-homoserine-lactone synthase</fullName>
        <ecNumber evidence="1 9">2.3.1.184</ecNumber>
    </recommendedName>
    <alternativeName>
        <fullName evidence="9">Autoinducer synthesis protein</fullName>
    </alternativeName>
</protein>
<dbReference type="AlphaFoldDB" id="A0A423KGR1"/>
<dbReference type="GO" id="GO:0061579">
    <property type="term" value="F:N-acyl homoserine lactone synthase activity"/>
    <property type="evidence" value="ECO:0007669"/>
    <property type="project" value="UniProtKB-UniRule"/>
</dbReference>
<evidence type="ECO:0000256" key="8">
    <source>
        <dbReference type="PROSITE-ProRule" id="PRU00533"/>
    </source>
</evidence>
<organism evidence="10 11">
    <name type="scientific">Pseudomonas frederiksbergensis</name>
    <dbReference type="NCBI Taxonomy" id="104087"/>
    <lineage>
        <taxon>Bacteria</taxon>
        <taxon>Pseudomonadati</taxon>
        <taxon>Pseudomonadota</taxon>
        <taxon>Gammaproteobacteria</taxon>
        <taxon>Pseudomonadales</taxon>
        <taxon>Pseudomonadaceae</taxon>
        <taxon>Pseudomonas</taxon>
    </lineage>
</organism>
<dbReference type="PANTHER" id="PTHR39322">
    <property type="entry name" value="ACYL-HOMOSERINE-LACTONE SYNTHASE"/>
    <property type="match status" value="1"/>
</dbReference>
<evidence type="ECO:0000256" key="9">
    <source>
        <dbReference type="RuleBase" id="RU361135"/>
    </source>
</evidence>
<accession>A0A423KGR1</accession>
<keyword evidence="3 8" id="KW-0673">Quorum sensing</keyword>
<dbReference type="Proteomes" id="UP000285349">
    <property type="component" value="Unassembled WGS sequence"/>
</dbReference>
<dbReference type="InterPro" id="IPR016181">
    <property type="entry name" value="Acyl_CoA_acyltransferase"/>
</dbReference>
<dbReference type="GO" id="GO:0007165">
    <property type="term" value="P:signal transduction"/>
    <property type="evidence" value="ECO:0007669"/>
    <property type="project" value="TreeGrafter"/>
</dbReference>
<dbReference type="PROSITE" id="PS51187">
    <property type="entry name" value="AUTOINDUCER_SYNTH_2"/>
    <property type="match status" value="1"/>
</dbReference>
<comment type="caution">
    <text evidence="10">The sequence shown here is derived from an EMBL/GenBank/DDBJ whole genome shotgun (WGS) entry which is preliminary data.</text>
</comment>
<sequence length="228" mass="25825">MKQFHSEFEFSGVYTSIGSYSTIPPTILEQILSIRKVAFIDRKKWDIESYQGSDYESDEYDDTDAIYIYSHQRDRVTGCVRLRPSSKPTLMSGALSFMLATDKTRANTKHCWEATRFALAANDNTIGELNKSNIDFRTAAIFLSMIKFAFKQNVHTYEVVVDAMMEKILKRSGWTVNRRNISQGTKGEKVIYGTLACTSSIYEEVLKKNAPTATTLDDEVLSEALMAC</sequence>
<keyword evidence="6 8" id="KW-0071">Autoinducer synthesis</keyword>
<gene>
    <name evidence="10" type="ORF">BK666_02590</name>
</gene>
<evidence type="ECO:0000256" key="2">
    <source>
        <dbReference type="ARBA" id="ARBA00018768"/>
    </source>
</evidence>
<dbReference type="InterPro" id="IPR001690">
    <property type="entry name" value="Autoind_synthase"/>
</dbReference>
<dbReference type="PANTHER" id="PTHR39322:SF1">
    <property type="entry name" value="ISOVALERYL-HOMOSERINE LACTONE SYNTHASE"/>
    <property type="match status" value="1"/>
</dbReference>
<keyword evidence="5 9" id="KW-0949">S-adenosyl-L-methionine</keyword>
<evidence type="ECO:0000313" key="10">
    <source>
        <dbReference type="EMBL" id="RON52278.1"/>
    </source>
</evidence>
<evidence type="ECO:0000256" key="4">
    <source>
        <dbReference type="ARBA" id="ARBA00022679"/>
    </source>
</evidence>
<evidence type="ECO:0000256" key="1">
    <source>
        <dbReference type="ARBA" id="ARBA00012340"/>
    </source>
</evidence>
<dbReference type="EC" id="2.3.1.184" evidence="1 9"/>
<dbReference type="OrthoDB" id="6169313at2"/>
<evidence type="ECO:0000256" key="7">
    <source>
        <dbReference type="ARBA" id="ARBA00048576"/>
    </source>
</evidence>
<evidence type="ECO:0000256" key="5">
    <source>
        <dbReference type="ARBA" id="ARBA00022691"/>
    </source>
</evidence>